<keyword evidence="2" id="KW-1185">Reference proteome</keyword>
<sequence length="139" mass="14749">MRDKKMVLLCIAVASLAMVTMATMEDDEKECADQLTNLASCIPYVSGTAKKPTTQCCQDTEKLKASKPKCLCVLIKESTDPSMSMGVPVNTALALQMPAACKIDASVSNCPALLNLPADSPDAKIFKEAGQDSSTSPHH</sequence>
<name>A0ACC1AY61_9ROSI</name>
<accession>A0ACC1AY61</accession>
<evidence type="ECO:0000313" key="1">
    <source>
        <dbReference type="EMBL" id="KAJ0091644.1"/>
    </source>
</evidence>
<evidence type="ECO:0000313" key="2">
    <source>
        <dbReference type="Proteomes" id="UP001164250"/>
    </source>
</evidence>
<organism evidence="1 2">
    <name type="scientific">Pistacia atlantica</name>
    <dbReference type="NCBI Taxonomy" id="434234"/>
    <lineage>
        <taxon>Eukaryota</taxon>
        <taxon>Viridiplantae</taxon>
        <taxon>Streptophyta</taxon>
        <taxon>Embryophyta</taxon>
        <taxon>Tracheophyta</taxon>
        <taxon>Spermatophyta</taxon>
        <taxon>Magnoliopsida</taxon>
        <taxon>eudicotyledons</taxon>
        <taxon>Gunneridae</taxon>
        <taxon>Pentapetalae</taxon>
        <taxon>rosids</taxon>
        <taxon>malvids</taxon>
        <taxon>Sapindales</taxon>
        <taxon>Anacardiaceae</taxon>
        <taxon>Pistacia</taxon>
    </lineage>
</organism>
<protein>
    <submittedName>
        <fullName evidence="1">Uncharacterized protein</fullName>
    </submittedName>
</protein>
<gene>
    <name evidence="1" type="ORF">Patl1_13177</name>
</gene>
<proteinExistence type="predicted"/>
<dbReference type="EMBL" id="CM047904">
    <property type="protein sequence ID" value="KAJ0091644.1"/>
    <property type="molecule type" value="Genomic_DNA"/>
</dbReference>
<dbReference type="Proteomes" id="UP001164250">
    <property type="component" value="Chromosome 8"/>
</dbReference>
<reference evidence="2" key="1">
    <citation type="journal article" date="2023" name="G3 (Bethesda)">
        <title>Genome assembly and association tests identify interacting loci associated with vigor, precocity, and sex in interspecific pistachio rootstocks.</title>
        <authorList>
            <person name="Palmer W."/>
            <person name="Jacygrad E."/>
            <person name="Sagayaradj S."/>
            <person name="Cavanaugh K."/>
            <person name="Han R."/>
            <person name="Bertier L."/>
            <person name="Beede B."/>
            <person name="Kafkas S."/>
            <person name="Golino D."/>
            <person name="Preece J."/>
            <person name="Michelmore R."/>
        </authorList>
    </citation>
    <scope>NUCLEOTIDE SEQUENCE [LARGE SCALE GENOMIC DNA]</scope>
</reference>
<comment type="caution">
    <text evidence="1">The sequence shown here is derived from an EMBL/GenBank/DDBJ whole genome shotgun (WGS) entry which is preliminary data.</text>
</comment>